<dbReference type="RefSeq" id="WP_379936114.1">
    <property type="nucleotide sequence ID" value="NZ_JBHTHY010000014.1"/>
</dbReference>
<evidence type="ECO:0000259" key="1">
    <source>
        <dbReference type="Pfam" id="PF13460"/>
    </source>
</evidence>
<dbReference type="PANTHER" id="PTHR14097:SF7">
    <property type="entry name" value="OXIDOREDUCTASE HTATIP2"/>
    <property type="match status" value="1"/>
</dbReference>
<sequence>MKTSDKTAIILGATGLTGGLLLKSLLADDRYLNITVFTRSPLGFTHQKLTEIQCDLLNLEAQQPDFKADEIFCCIGTTKAKTPDKERYKAIDFGIPVSAAKLCKKNDIPAFLVVSAMGADASSSIFYNKVKGEMEAAVLQLGLPKTHILQPSLIGGDRNERRPGEYIGKQLMKVLDFLMVGPLKKYKTIAPENIAATMIWLANNPYAETRLTSDIITKIAKTEHNARSRT</sequence>
<reference evidence="3" key="1">
    <citation type="journal article" date="2019" name="Int. J. Syst. Evol. Microbiol.">
        <title>The Global Catalogue of Microorganisms (GCM) 10K type strain sequencing project: providing services to taxonomists for standard genome sequencing and annotation.</title>
        <authorList>
            <consortium name="The Broad Institute Genomics Platform"/>
            <consortium name="The Broad Institute Genome Sequencing Center for Infectious Disease"/>
            <person name="Wu L."/>
            <person name="Ma J."/>
        </authorList>
    </citation>
    <scope>NUCLEOTIDE SEQUENCE [LARGE SCALE GENOMIC DNA]</scope>
    <source>
        <strain evidence="3">CCUG 61948</strain>
    </source>
</reference>
<keyword evidence="3" id="KW-1185">Reference proteome</keyword>
<proteinExistence type="predicted"/>
<evidence type="ECO:0000313" key="2">
    <source>
        <dbReference type="EMBL" id="MFD0799204.1"/>
    </source>
</evidence>
<gene>
    <name evidence="2" type="ORF">ACFQZJ_17140</name>
</gene>
<evidence type="ECO:0000313" key="3">
    <source>
        <dbReference type="Proteomes" id="UP001597012"/>
    </source>
</evidence>
<name>A0ABW3B8X6_9FLAO</name>
<dbReference type="InterPro" id="IPR036291">
    <property type="entry name" value="NAD(P)-bd_dom_sf"/>
</dbReference>
<protein>
    <submittedName>
        <fullName evidence="2">NAD(P)H-binding protein</fullName>
    </submittedName>
</protein>
<accession>A0ABW3B8X6</accession>
<dbReference type="Proteomes" id="UP001597012">
    <property type="component" value="Unassembled WGS sequence"/>
</dbReference>
<feature type="domain" description="NAD(P)-binding" evidence="1">
    <location>
        <begin position="12"/>
        <end position="129"/>
    </location>
</feature>
<dbReference type="SUPFAM" id="SSF51735">
    <property type="entry name" value="NAD(P)-binding Rossmann-fold domains"/>
    <property type="match status" value="1"/>
</dbReference>
<dbReference type="Pfam" id="PF13460">
    <property type="entry name" value="NAD_binding_10"/>
    <property type="match status" value="1"/>
</dbReference>
<organism evidence="2 3">
    <name type="scientific">Maribacter chungangensis</name>
    <dbReference type="NCBI Taxonomy" id="1069117"/>
    <lineage>
        <taxon>Bacteria</taxon>
        <taxon>Pseudomonadati</taxon>
        <taxon>Bacteroidota</taxon>
        <taxon>Flavobacteriia</taxon>
        <taxon>Flavobacteriales</taxon>
        <taxon>Flavobacteriaceae</taxon>
        <taxon>Maribacter</taxon>
    </lineage>
</organism>
<dbReference type="EMBL" id="JBHTHY010000014">
    <property type="protein sequence ID" value="MFD0799204.1"/>
    <property type="molecule type" value="Genomic_DNA"/>
</dbReference>
<dbReference type="Gene3D" id="3.40.50.720">
    <property type="entry name" value="NAD(P)-binding Rossmann-like Domain"/>
    <property type="match status" value="1"/>
</dbReference>
<dbReference type="PANTHER" id="PTHR14097">
    <property type="entry name" value="OXIDOREDUCTASE HTATIP2"/>
    <property type="match status" value="1"/>
</dbReference>
<dbReference type="InterPro" id="IPR016040">
    <property type="entry name" value="NAD(P)-bd_dom"/>
</dbReference>
<comment type="caution">
    <text evidence="2">The sequence shown here is derived from an EMBL/GenBank/DDBJ whole genome shotgun (WGS) entry which is preliminary data.</text>
</comment>